<dbReference type="Proteomes" id="UP000037035">
    <property type="component" value="Unassembled WGS sequence"/>
</dbReference>
<organism evidence="1 2">
    <name type="scientific">Puccinia sorghi</name>
    <dbReference type="NCBI Taxonomy" id="27349"/>
    <lineage>
        <taxon>Eukaryota</taxon>
        <taxon>Fungi</taxon>
        <taxon>Dikarya</taxon>
        <taxon>Basidiomycota</taxon>
        <taxon>Pucciniomycotina</taxon>
        <taxon>Pucciniomycetes</taxon>
        <taxon>Pucciniales</taxon>
        <taxon>Pucciniaceae</taxon>
        <taxon>Puccinia</taxon>
    </lineage>
</organism>
<evidence type="ECO:0000313" key="2">
    <source>
        <dbReference type="Proteomes" id="UP000037035"/>
    </source>
</evidence>
<reference evidence="1 2" key="1">
    <citation type="submission" date="2015-08" db="EMBL/GenBank/DDBJ databases">
        <title>Next Generation Sequencing and Analysis of the Genome of Puccinia sorghi L Schw, the Causal Agent of Maize Common Rust.</title>
        <authorList>
            <person name="Rochi L."/>
            <person name="Burguener G."/>
            <person name="Darino M."/>
            <person name="Turjanski A."/>
            <person name="Kreff E."/>
            <person name="Dieguez M.J."/>
            <person name="Sacco F."/>
        </authorList>
    </citation>
    <scope>NUCLEOTIDE SEQUENCE [LARGE SCALE GENOMIC DNA]</scope>
    <source>
        <strain evidence="1 2">RO10H11247</strain>
    </source>
</reference>
<dbReference type="VEuPathDB" id="FungiDB:VP01_5339g1"/>
<keyword evidence="2" id="KW-1185">Reference proteome</keyword>
<sequence length="64" mass="7182">MTCGHAKRETPVDSYEQQGESELSNLGGLIAGYGIWCNSKYQSQDCAYEARELSLESPFIEINY</sequence>
<accession>A0A0L6UK48</accession>
<protein>
    <submittedName>
        <fullName evidence="1">Uncharacterized protein</fullName>
    </submittedName>
</protein>
<proteinExistence type="predicted"/>
<dbReference type="EMBL" id="LAVV01010541">
    <property type="protein sequence ID" value="KNZ48899.1"/>
    <property type="molecule type" value="Genomic_DNA"/>
</dbReference>
<dbReference type="AlphaFoldDB" id="A0A0L6UK48"/>
<comment type="caution">
    <text evidence="1">The sequence shown here is derived from an EMBL/GenBank/DDBJ whole genome shotgun (WGS) entry which is preliminary data.</text>
</comment>
<gene>
    <name evidence="1" type="ORF">VP01_5339g1</name>
</gene>
<name>A0A0L6UK48_9BASI</name>
<evidence type="ECO:0000313" key="1">
    <source>
        <dbReference type="EMBL" id="KNZ48899.1"/>
    </source>
</evidence>
<dbReference type="OrthoDB" id="10593466at2759"/>